<evidence type="ECO:0000313" key="15">
    <source>
        <dbReference type="EMBL" id="OAF67608.1"/>
    </source>
</evidence>
<gene>
    <name evidence="15" type="ORF">A3Q56_04649</name>
</gene>
<dbReference type="Pfam" id="PF00130">
    <property type="entry name" value="C1_1"/>
    <property type="match status" value="1"/>
</dbReference>
<protein>
    <recommendedName>
        <fullName evidence="1">non-specific serine/threonine protein kinase</fullName>
        <ecNumber evidence="1">2.7.11.1</ecNumber>
    </recommendedName>
</protein>
<keyword evidence="2" id="KW-0723">Serine/threonine-protein kinase</keyword>
<dbReference type="PANTHER" id="PTHR24356">
    <property type="entry name" value="SERINE/THREONINE-PROTEIN KINASE"/>
    <property type="match status" value="1"/>
</dbReference>
<dbReference type="PANTHER" id="PTHR24356:SF303">
    <property type="entry name" value="ATYPICAL PROTEIN KINASE C"/>
    <property type="match status" value="1"/>
</dbReference>
<dbReference type="SUPFAM" id="SSF57889">
    <property type="entry name" value="Cysteine-rich domain"/>
    <property type="match status" value="1"/>
</dbReference>
<dbReference type="Pfam" id="PF00564">
    <property type="entry name" value="PB1"/>
    <property type="match status" value="1"/>
</dbReference>
<evidence type="ECO:0000256" key="9">
    <source>
        <dbReference type="ARBA" id="ARBA00047899"/>
    </source>
</evidence>
<comment type="caution">
    <text evidence="15">The sequence shown here is derived from an EMBL/GenBank/DDBJ whole genome shotgun (WGS) entry which is preliminary data.</text>
</comment>
<evidence type="ECO:0000259" key="14">
    <source>
        <dbReference type="PROSITE" id="PS51745"/>
    </source>
</evidence>
<dbReference type="InterPro" id="IPR000719">
    <property type="entry name" value="Prot_kinase_dom"/>
</dbReference>
<keyword evidence="4" id="KW-0479">Metal-binding</keyword>
<comment type="catalytic activity">
    <reaction evidence="10">
        <text>L-seryl-[protein] + ATP = O-phospho-L-seryl-[protein] + ADP + H(+)</text>
        <dbReference type="Rhea" id="RHEA:17989"/>
        <dbReference type="Rhea" id="RHEA-COMP:9863"/>
        <dbReference type="Rhea" id="RHEA-COMP:11604"/>
        <dbReference type="ChEBI" id="CHEBI:15378"/>
        <dbReference type="ChEBI" id="CHEBI:29999"/>
        <dbReference type="ChEBI" id="CHEBI:30616"/>
        <dbReference type="ChEBI" id="CHEBI:83421"/>
        <dbReference type="ChEBI" id="CHEBI:456216"/>
        <dbReference type="EC" id="2.7.11.1"/>
    </reaction>
</comment>
<evidence type="ECO:0000256" key="1">
    <source>
        <dbReference type="ARBA" id="ARBA00012513"/>
    </source>
</evidence>
<evidence type="ECO:0000256" key="6">
    <source>
        <dbReference type="ARBA" id="ARBA00022777"/>
    </source>
</evidence>
<dbReference type="InterPro" id="IPR000270">
    <property type="entry name" value="PB1_dom"/>
</dbReference>
<accession>A0A177B010</accession>
<dbReference type="OrthoDB" id="63267at2759"/>
<evidence type="ECO:0000256" key="10">
    <source>
        <dbReference type="ARBA" id="ARBA00048679"/>
    </source>
</evidence>
<evidence type="ECO:0000259" key="13">
    <source>
        <dbReference type="PROSITE" id="PS50081"/>
    </source>
</evidence>
<evidence type="ECO:0000256" key="3">
    <source>
        <dbReference type="ARBA" id="ARBA00022679"/>
    </source>
</evidence>
<keyword evidence="7" id="KW-0862">Zinc</keyword>
<dbReference type="SMART" id="SM00109">
    <property type="entry name" value="C1"/>
    <property type="match status" value="1"/>
</dbReference>
<organism evidence="15 16">
    <name type="scientific">Intoshia linei</name>
    <dbReference type="NCBI Taxonomy" id="1819745"/>
    <lineage>
        <taxon>Eukaryota</taxon>
        <taxon>Metazoa</taxon>
        <taxon>Spiralia</taxon>
        <taxon>Lophotrochozoa</taxon>
        <taxon>Mesozoa</taxon>
        <taxon>Orthonectida</taxon>
        <taxon>Rhopaluridae</taxon>
        <taxon>Intoshia</taxon>
    </lineage>
</organism>
<dbReference type="GO" id="GO:0004674">
    <property type="term" value="F:protein serine/threonine kinase activity"/>
    <property type="evidence" value="ECO:0007669"/>
    <property type="project" value="UniProtKB-KW"/>
</dbReference>
<dbReference type="InterPro" id="IPR017441">
    <property type="entry name" value="Protein_kinase_ATP_BS"/>
</dbReference>
<dbReference type="PROSITE" id="PS51745">
    <property type="entry name" value="PB1"/>
    <property type="match status" value="1"/>
</dbReference>
<keyword evidence="5 11" id="KW-0547">Nucleotide-binding</keyword>
<dbReference type="PROSITE" id="PS50081">
    <property type="entry name" value="ZF_DAG_PE_2"/>
    <property type="match status" value="1"/>
</dbReference>
<dbReference type="Gene3D" id="3.30.60.20">
    <property type="match status" value="1"/>
</dbReference>
<keyword evidence="16" id="KW-1185">Reference proteome</keyword>
<dbReference type="PROSITE" id="PS00479">
    <property type="entry name" value="ZF_DAG_PE_1"/>
    <property type="match status" value="1"/>
</dbReference>
<evidence type="ECO:0000256" key="7">
    <source>
        <dbReference type="ARBA" id="ARBA00022833"/>
    </source>
</evidence>
<dbReference type="PROSITE" id="PS50011">
    <property type="entry name" value="PROTEIN_KINASE_DOM"/>
    <property type="match status" value="1"/>
</dbReference>
<proteinExistence type="predicted"/>
<feature type="domain" description="Protein kinase" evidence="12">
    <location>
        <begin position="202"/>
        <end position="326"/>
    </location>
</feature>
<dbReference type="EC" id="2.7.11.1" evidence="1"/>
<dbReference type="InterPro" id="IPR046349">
    <property type="entry name" value="C1-like_sf"/>
</dbReference>
<dbReference type="SUPFAM" id="SSF56112">
    <property type="entry name" value="Protein kinase-like (PK-like)"/>
    <property type="match status" value="1"/>
</dbReference>
<dbReference type="PROSITE" id="PS00107">
    <property type="entry name" value="PROTEIN_KINASE_ATP"/>
    <property type="match status" value="1"/>
</dbReference>
<dbReference type="GO" id="GO:0035556">
    <property type="term" value="P:intracellular signal transduction"/>
    <property type="evidence" value="ECO:0007669"/>
    <property type="project" value="TreeGrafter"/>
</dbReference>
<evidence type="ECO:0000259" key="12">
    <source>
        <dbReference type="PROSITE" id="PS50011"/>
    </source>
</evidence>
<evidence type="ECO:0000256" key="4">
    <source>
        <dbReference type="ARBA" id="ARBA00022723"/>
    </source>
</evidence>
<keyword evidence="6" id="KW-0418">Kinase</keyword>
<feature type="domain" description="PB1" evidence="14">
    <location>
        <begin position="7"/>
        <end position="92"/>
    </location>
</feature>
<dbReference type="GO" id="GO:0046872">
    <property type="term" value="F:metal ion binding"/>
    <property type="evidence" value="ECO:0007669"/>
    <property type="project" value="UniProtKB-KW"/>
</dbReference>
<dbReference type="AlphaFoldDB" id="A0A177B010"/>
<evidence type="ECO:0000256" key="11">
    <source>
        <dbReference type="PROSITE-ProRule" id="PRU10141"/>
    </source>
</evidence>
<dbReference type="GO" id="GO:0005524">
    <property type="term" value="F:ATP binding"/>
    <property type="evidence" value="ECO:0007669"/>
    <property type="project" value="UniProtKB-UniRule"/>
</dbReference>
<dbReference type="Proteomes" id="UP000078046">
    <property type="component" value="Unassembled WGS sequence"/>
</dbReference>
<dbReference type="EMBL" id="LWCA01000617">
    <property type="protein sequence ID" value="OAF67608.1"/>
    <property type="molecule type" value="Genomic_DNA"/>
</dbReference>
<name>A0A177B010_9BILA</name>
<dbReference type="CDD" id="cd20794">
    <property type="entry name" value="C1_aPKC"/>
    <property type="match status" value="1"/>
</dbReference>
<feature type="domain" description="Phorbol-ester/DAG-type" evidence="13">
    <location>
        <begin position="124"/>
        <end position="174"/>
    </location>
</feature>
<dbReference type="Gene3D" id="3.10.20.90">
    <property type="entry name" value="Phosphatidylinositol 3-kinase Catalytic Subunit, Chain A, domain 1"/>
    <property type="match status" value="1"/>
</dbReference>
<evidence type="ECO:0000256" key="5">
    <source>
        <dbReference type="ARBA" id="ARBA00022741"/>
    </source>
</evidence>
<evidence type="ECO:0000313" key="16">
    <source>
        <dbReference type="Proteomes" id="UP000078046"/>
    </source>
</evidence>
<evidence type="ECO:0000256" key="8">
    <source>
        <dbReference type="ARBA" id="ARBA00022840"/>
    </source>
</evidence>
<keyword evidence="8 11" id="KW-0067">ATP-binding</keyword>
<keyword evidence="3" id="KW-0808">Transferase</keyword>
<dbReference type="InterPro" id="IPR002219">
    <property type="entry name" value="PKC_DAG/PE"/>
</dbReference>
<comment type="catalytic activity">
    <reaction evidence="9">
        <text>L-threonyl-[protein] + ATP = O-phospho-L-threonyl-[protein] + ADP + H(+)</text>
        <dbReference type="Rhea" id="RHEA:46608"/>
        <dbReference type="Rhea" id="RHEA-COMP:11060"/>
        <dbReference type="Rhea" id="RHEA-COMP:11605"/>
        <dbReference type="ChEBI" id="CHEBI:15378"/>
        <dbReference type="ChEBI" id="CHEBI:30013"/>
        <dbReference type="ChEBI" id="CHEBI:30616"/>
        <dbReference type="ChEBI" id="CHEBI:61977"/>
        <dbReference type="ChEBI" id="CHEBI:456216"/>
        <dbReference type="EC" id="2.7.11.1"/>
    </reaction>
</comment>
<dbReference type="Pfam" id="PF00069">
    <property type="entry name" value="Pkinase"/>
    <property type="match status" value="1"/>
</dbReference>
<dbReference type="SUPFAM" id="SSF54277">
    <property type="entry name" value="CAD &amp; PB1 domains"/>
    <property type="match status" value="1"/>
</dbReference>
<feature type="binding site" evidence="11">
    <location>
        <position position="235"/>
    </location>
    <ligand>
        <name>ATP</name>
        <dbReference type="ChEBI" id="CHEBI:30616"/>
    </ligand>
</feature>
<dbReference type="InterPro" id="IPR050236">
    <property type="entry name" value="Ser_Thr_kinase_AGC"/>
</dbReference>
<dbReference type="InterPro" id="IPR011009">
    <property type="entry name" value="Kinase-like_dom_sf"/>
</dbReference>
<reference evidence="15 16" key="1">
    <citation type="submission" date="2016-04" db="EMBL/GenBank/DDBJ databases">
        <title>The genome of Intoshia linei affirms orthonectids as highly simplified spiralians.</title>
        <authorList>
            <person name="Mikhailov K.V."/>
            <person name="Slusarev G.S."/>
            <person name="Nikitin M.A."/>
            <person name="Logacheva M.D."/>
            <person name="Penin A."/>
            <person name="Aleoshin V."/>
            <person name="Panchin Y.V."/>
        </authorList>
    </citation>
    <scope>NUCLEOTIDE SEQUENCE [LARGE SCALE GENOMIC DNA]</scope>
    <source>
        <strain evidence="15">Intl2013</strain>
        <tissue evidence="15">Whole animal</tissue>
    </source>
</reference>
<dbReference type="Gene3D" id="3.30.200.20">
    <property type="entry name" value="Phosphorylase Kinase, domain 1"/>
    <property type="match status" value="1"/>
</dbReference>
<sequence length="326" mass="37846">MSKKDADVYVILRYNGQSTVMNNAVTRKCTLDMFKREIVFLCKFTESQLFTIKWVDNDGDSITIYDDIDFEEAFRACVHDKMNILKFLVFDGIPLNPGDLCPYEKQHMHRRNAHRKTKRYFWIGHTFHGVRFSPNTRCKICNDRIWGLGYSGVYCENCPIRVHKNCYKKVTIECHVYKVKKLIDDLQTEKPSLDGDNLLAQFELIRVIGRGSYAKVMLVEHKPTKKAYAMKIIKKESLREPEDLNWLHTEKHVFEIATNHAFLVGLHSCFQNSSSHRSQTTPYTSKIIGASWLNFATILGEDDIDQSEFDGFEYINPFLMSGNDAV</sequence>
<dbReference type="InterPro" id="IPR053793">
    <property type="entry name" value="PB1-like"/>
</dbReference>
<evidence type="ECO:0000256" key="2">
    <source>
        <dbReference type="ARBA" id="ARBA00022527"/>
    </source>
</evidence>